<dbReference type="RefSeq" id="WP_136935090.1">
    <property type="nucleotide sequence ID" value="NZ_SSMQ01000079.1"/>
</dbReference>
<dbReference type="AlphaFoldDB" id="A0A4U1IU74"/>
<reference evidence="1 2" key="1">
    <citation type="submission" date="2019-04" db="EMBL/GenBank/DDBJ databases">
        <authorList>
            <person name="Li Y."/>
            <person name="Wang J."/>
        </authorList>
    </citation>
    <scope>NUCLEOTIDE SEQUENCE [LARGE SCALE GENOMIC DNA]</scope>
    <source>
        <strain evidence="1 2">DSM 14668</strain>
    </source>
</reference>
<name>A0A4U1IU74_9BACT</name>
<dbReference type="InterPro" id="IPR036908">
    <property type="entry name" value="RlpA-like_sf"/>
</dbReference>
<evidence type="ECO:0000313" key="2">
    <source>
        <dbReference type="Proteomes" id="UP000309215"/>
    </source>
</evidence>
<proteinExistence type="predicted"/>
<dbReference type="Gene3D" id="2.40.40.10">
    <property type="entry name" value="RlpA-like domain"/>
    <property type="match status" value="1"/>
</dbReference>
<accession>A0A4U1IU74</accession>
<comment type="caution">
    <text evidence="1">The sequence shown here is derived from an EMBL/GenBank/DDBJ whole genome shotgun (WGS) entry which is preliminary data.</text>
</comment>
<dbReference type="Proteomes" id="UP000309215">
    <property type="component" value="Unassembled WGS sequence"/>
</dbReference>
<evidence type="ECO:0000313" key="1">
    <source>
        <dbReference type="EMBL" id="TKC97893.1"/>
    </source>
</evidence>
<organism evidence="1 2">
    <name type="scientific">Polyangium fumosum</name>
    <dbReference type="NCBI Taxonomy" id="889272"/>
    <lineage>
        <taxon>Bacteria</taxon>
        <taxon>Pseudomonadati</taxon>
        <taxon>Myxococcota</taxon>
        <taxon>Polyangia</taxon>
        <taxon>Polyangiales</taxon>
        <taxon>Polyangiaceae</taxon>
        <taxon>Polyangium</taxon>
    </lineage>
</organism>
<dbReference type="EMBL" id="SSMQ01000079">
    <property type="protein sequence ID" value="TKC97893.1"/>
    <property type="molecule type" value="Genomic_DNA"/>
</dbReference>
<sequence>MPGGYALPPPSECSNQFSVDGCKKGDTSSTCGGECTNDYGPTSKNACEGGKDGVPVQFACPRYMLFANEMEQAAIDDGFEGKFNYAVAGHDPDGTNLDMGLPDSCCQCYQLVFDAPRYLTNSTLTPPKPLLVQSFNTQASGATGFDIYMGAGGLGAFNACDADLNYGTKFGYSQYQTYPSEGQAFNGGVKPGPDSMKCDDGGNLSDALIASGSCQQKITSACNTITAADPTLQEETRKSCIQSNQATSYYHENWKVLAKRVACPEHLTEVTGCKLAPQGLPAPDPNIQTAAQAKAAGFVSTLNNEPYHTTTMQDCCMPTCAWKNNVKSATVDGYNSFYSCRSDGKPVVKK</sequence>
<evidence type="ECO:0008006" key="3">
    <source>
        <dbReference type="Google" id="ProtNLM"/>
    </source>
</evidence>
<keyword evidence="2" id="KW-1185">Reference proteome</keyword>
<protein>
    <recommendedName>
        <fullName evidence="3">Cellulase</fullName>
    </recommendedName>
</protein>
<dbReference type="OrthoDB" id="5696284at2"/>
<gene>
    <name evidence="1" type="ORF">E8A74_43690</name>
</gene>